<dbReference type="STRING" id="180498.A0A067K514"/>
<protein>
    <recommendedName>
        <fullName evidence="2">Calmodulin-binding domain-containing protein</fullName>
    </recommendedName>
</protein>
<feature type="compositionally biased region" description="Polar residues" evidence="1">
    <location>
        <begin position="200"/>
        <end position="213"/>
    </location>
</feature>
<dbReference type="InterPro" id="IPR012417">
    <property type="entry name" value="CaM-bd_dom_pln"/>
</dbReference>
<dbReference type="GO" id="GO:0005516">
    <property type="term" value="F:calmodulin binding"/>
    <property type="evidence" value="ECO:0007669"/>
    <property type="project" value="InterPro"/>
</dbReference>
<proteinExistence type="predicted"/>
<dbReference type="Pfam" id="PF07839">
    <property type="entry name" value="CaM_binding"/>
    <property type="match status" value="1"/>
</dbReference>
<gene>
    <name evidence="3" type="ORF">JCGZ_11682</name>
</gene>
<evidence type="ECO:0000313" key="3">
    <source>
        <dbReference type="EMBL" id="KDP31306.1"/>
    </source>
</evidence>
<dbReference type="OrthoDB" id="766386at2759"/>
<feature type="compositionally biased region" description="Basic and acidic residues" evidence="1">
    <location>
        <begin position="84"/>
        <end position="98"/>
    </location>
</feature>
<dbReference type="Proteomes" id="UP000027138">
    <property type="component" value="Unassembled WGS sequence"/>
</dbReference>
<name>A0A067K514_JATCU</name>
<dbReference type="EMBL" id="KK914632">
    <property type="protein sequence ID" value="KDP31306.1"/>
    <property type="molecule type" value="Genomic_DNA"/>
</dbReference>
<keyword evidence="4" id="KW-1185">Reference proteome</keyword>
<sequence length="402" mass="44571">MDISYVNSRRVSVSREQTTLRRIKELKSSILDEKKVSARRSFSALYSVKKVLTRPIVSLSTKLPEKRISSATIGKSKRLKGVSRPKDHCGVGKVESERPSNVGVSKKYSSTIESERPSNEGVSKKYSSTIGSKGPSNEGTIESNVENKIVRPTQNSDSSKSPSLFPGHKSLKHAAKGISPIQSSPLAAEKILRRTRYGTHVNQSPKPSENVSLRRTKQGTHIIRSSASSLASPETIHGSKLSEPNQIDVENRAANAKVEFNTTPKKDRVVSTKEEARKLSFRTVKLLELQPGISSPRRLKFKRRFHSDSQIDLIETPKRSPKKTVLTDDVEAIVENSEREKVVLKHQDVEEKTEQSLLNNVIEETATKLAETRKSKVKALVGAFESVISLQDARPTVTVDAF</sequence>
<dbReference type="PANTHER" id="PTHR33349:SF26">
    <property type="entry name" value="CALMODULIN-BINDING DOMAIN-CONTAINING PROTEIN"/>
    <property type="match status" value="1"/>
</dbReference>
<feature type="region of interest" description="Disordered" evidence="1">
    <location>
        <begin position="77"/>
        <end position="146"/>
    </location>
</feature>
<feature type="compositionally biased region" description="Polar residues" evidence="1">
    <location>
        <begin position="125"/>
        <end position="146"/>
    </location>
</feature>
<evidence type="ECO:0000313" key="4">
    <source>
        <dbReference type="Proteomes" id="UP000027138"/>
    </source>
</evidence>
<feature type="compositionally biased region" description="Polar residues" evidence="1">
    <location>
        <begin position="151"/>
        <end position="162"/>
    </location>
</feature>
<dbReference type="PANTHER" id="PTHR33349">
    <property type="entry name" value="EMB|CAB62594.1"/>
    <property type="match status" value="1"/>
</dbReference>
<accession>A0A067K514</accession>
<evidence type="ECO:0000256" key="1">
    <source>
        <dbReference type="SAM" id="MobiDB-lite"/>
    </source>
</evidence>
<feature type="region of interest" description="Disordered" evidence="1">
    <location>
        <begin position="195"/>
        <end position="215"/>
    </location>
</feature>
<dbReference type="SMART" id="SM01054">
    <property type="entry name" value="CaM_binding"/>
    <property type="match status" value="1"/>
</dbReference>
<evidence type="ECO:0000259" key="2">
    <source>
        <dbReference type="SMART" id="SM01054"/>
    </source>
</evidence>
<feature type="region of interest" description="Disordered" evidence="1">
    <location>
        <begin position="151"/>
        <end position="170"/>
    </location>
</feature>
<feature type="domain" description="Calmodulin-binding" evidence="2">
    <location>
        <begin position="275"/>
        <end position="389"/>
    </location>
</feature>
<dbReference type="AlphaFoldDB" id="A0A067K514"/>
<reference evidence="3 4" key="1">
    <citation type="journal article" date="2014" name="PLoS ONE">
        <title>Global Analysis of Gene Expression Profiles in Physic Nut (Jatropha curcas L.) Seedlings Exposed to Salt Stress.</title>
        <authorList>
            <person name="Zhang L."/>
            <person name="Zhang C."/>
            <person name="Wu P."/>
            <person name="Chen Y."/>
            <person name="Li M."/>
            <person name="Jiang H."/>
            <person name="Wu G."/>
        </authorList>
    </citation>
    <scope>NUCLEOTIDE SEQUENCE [LARGE SCALE GENOMIC DNA]</scope>
    <source>
        <strain evidence="4">cv. GZQX0401</strain>
        <tissue evidence="3">Young leaves</tissue>
    </source>
</reference>
<organism evidence="3 4">
    <name type="scientific">Jatropha curcas</name>
    <name type="common">Barbados nut</name>
    <dbReference type="NCBI Taxonomy" id="180498"/>
    <lineage>
        <taxon>Eukaryota</taxon>
        <taxon>Viridiplantae</taxon>
        <taxon>Streptophyta</taxon>
        <taxon>Embryophyta</taxon>
        <taxon>Tracheophyta</taxon>
        <taxon>Spermatophyta</taxon>
        <taxon>Magnoliopsida</taxon>
        <taxon>eudicotyledons</taxon>
        <taxon>Gunneridae</taxon>
        <taxon>Pentapetalae</taxon>
        <taxon>rosids</taxon>
        <taxon>fabids</taxon>
        <taxon>Malpighiales</taxon>
        <taxon>Euphorbiaceae</taxon>
        <taxon>Crotonoideae</taxon>
        <taxon>Jatropheae</taxon>
        <taxon>Jatropha</taxon>
    </lineage>
</organism>